<keyword evidence="3" id="KW-0653">Protein transport</keyword>
<evidence type="ECO:0000256" key="1">
    <source>
        <dbReference type="ARBA" id="ARBA00022448"/>
    </source>
</evidence>
<gene>
    <name evidence="8" type="ORF">Cboi02_000171500</name>
</gene>
<organism evidence="8 9">
    <name type="scientific">Candida boidinii</name>
    <name type="common">Yeast</name>
    <dbReference type="NCBI Taxonomy" id="5477"/>
    <lineage>
        <taxon>Eukaryota</taxon>
        <taxon>Fungi</taxon>
        <taxon>Dikarya</taxon>
        <taxon>Ascomycota</taxon>
        <taxon>Saccharomycotina</taxon>
        <taxon>Pichiomycetes</taxon>
        <taxon>Pichiales</taxon>
        <taxon>Pichiaceae</taxon>
        <taxon>Ogataea</taxon>
        <taxon>Ogataea/Candida clade</taxon>
    </lineage>
</organism>
<protein>
    <recommendedName>
        <fullName evidence="7">Nuclear pore complex protein</fullName>
    </recommendedName>
</protein>
<dbReference type="Proteomes" id="UP001165120">
    <property type="component" value="Unassembled WGS sequence"/>
</dbReference>
<dbReference type="InterPro" id="IPR007252">
    <property type="entry name" value="Nup84/Nup107"/>
</dbReference>
<dbReference type="GO" id="GO:0017056">
    <property type="term" value="F:structural constituent of nuclear pore"/>
    <property type="evidence" value="ECO:0007669"/>
    <property type="project" value="UniProtKB-UniRule"/>
</dbReference>
<evidence type="ECO:0000256" key="6">
    <source>
        <dbReference type="ARBA" id="ARBA00023242"/>
    </source>
</evidence>
<dbReference type="Gene3D" id="1.10.3450.20">
    <property type="match status" value="1"/>
</dbReference>
<comment type="caution">
    <text evidence="8">The sequence shown here is derived from an EMBL/GenBank/DDBJ whole genome shotgun (WGS) entry which is preliminary data.</text>
</comment>
<sequence length="461" mass="53868">MSQMQIDTDHIDRSIDDSKVIIEFSNILKNFKENPIDFDVFELINSFKKTTLKKLLEIEQQSYSSNNINNNSNDDLLNDWILESKFWNLIEILIRFKYSNEYNDNDTNNNNTELVNLSNDISQFNSNLIIKEKILINDSKLREIWLVISWLIDNFKLDLHSEADDITMNDLSVNKWLNTKIDLTNNKPNIIKNLNYDSIFDKNNTTFSNNNISIKNNLNIKDKENDSKFFQKAFFLLLEKDFNKLNELCELTNNWNFQLMLNGCQDFIDPKIDGSELFNSEKGTEELSTIGIKHQSLWRRTIYNLSQQKNTNNEELNYEKGCYSYLCGDLNSNIINLTNSWEKKLLIILNNLFQSLIEEKLINYLKISNKIDNYELNSILKNPKPLKSVNSINECFQILNGDNNQLIISQNQHPIRVLIGSIITNNLPKLMENLISMINNLTENDDLPENNNNIKNSKSLN</sequence>
<dbReference type="GO" id="GO:0031965">
    <property type="term" value="C:nuclear membrane"/>
    <property type="evidence" value="ECO:0007669"/>
    <property type="project" value="UniProtKB-SubCell"/>
</dbReference>
<evidence type="ECO:0000313" key="9">
    <source>
        <dbReference type="Proteomes" id="UP001165120"/>
    </source>
</evidence>
<comment type="subunit">
    <text evidence="7">Part of the nuclear pore complex (NPC).</text>
</comment>
<keyword evidence="5 7" id="KW-0906">Nuclear pore complex</keyword>
<keyword evidence="6 7" id="KW-0539">Nucleus</keyword>
<keyword evidence="4 7" id="KW-0811">Translocation</keyword>
<comment type="similarity">
    <text evidence="7">Belongs to the nucleoporin Nup84/Nup107 family.</text>
</comment>
<dbReference type="GO" id="GO:0000973">
    <property type="term" value="P:post-transcriptional tethering of RNA polymerase II gene DNA at nuclear periphery"/>
    <property type="evidence" value="ECO:0007669"/>
    <property type="project" value="TreeGrafter"/>
</dbReference>
<comment type="subcellular location">
    <subcellularLocation>
        <location evidence="7">Nucleus</location>
        <location evidence="7">Nuclear pore complex</location>
    </subcellularLocation>
    <subcellularLocation>
        <location evidence="7">Nucleus membrane</location>
    </subcellularLocation>
</comment>
<proteinExistence type="inferred from homology"/>
<dbReference type="PANTHER" id="PTHR13003:SF2">
    <property type="entry name" value="NUCLEAR PORE COMPLEX PROTEIN NUP107"/>
    <property type="match status" value="1"/>
</dbReference>
<keyword evidence="1 7" id="KW-0813">Transport</keyword>
<reference evidence="8" key="1">
    <citation type="submission" date="2023-04" db="EMBL/GenBank/DDBJ databases">
        <title>Candida boidinii NBRC 10035.</title>
        <authorList>
            <person name="Ichikawa N."/>
            <person name="Sato H."/>
            <person name="Tonouchi N."/>
        </authorList>
    </citation>
    <scope>NUCLEOTIDE SEQUENCE</scope>
    <source>
        <strain evidence="8">NBRC 10035</strain>
    </source>
</reference>
<keyword evidence="9" id="KW-1185">Reference proteome</keyword>
<name>A0A9W6SWK6_CANBO</name>
<evidence type="ECO:0000256" key="7">
    <source>
        <dbReference type="RuleBase" id="RU365072"/>
    </source>
</evidence>
<keyword evidence="2" id="KW-0509">mRNA transport</keyword>
<comment type="function">
    <text evidence="7">Functions as a component of the nuclear pore complex (NPC).</text>
</comment>
<dbReference type="AlphaFoldDB" id="A0A9W6SWK6"/>
<evidence type="ECO:0000256" key="5">
    <source>
        <dbReference type="ARBA" id="ARBA00023132"/>
    </source>
</evidence>
<dbReference type="GO" id="GO:0031080">
    <property type="term" value="C:nuclear pore outer ring"/>
    <property type="evidence" value="ECO:0007669"/>
    <property type="project" value="TreeGrafter"/>
</dbReference>
<dbReference type="PANTHER" id="PTHR13003">
    <property type="entry name" value="NUP107-RELATED"/>
    <property type="match status" value="1"/>
</dbReference>
<evidence type="ECO:0000256" key="3">
    <source>
        <dbReference type="ARBA" id="ARBA00022927"/>
    </source>
</evidence>
<keyword evidence="7" id="KW-0472">Membrane</keyword>
<accession>A0A9W6SWK6</accession>
<dbReference type="EMBL" id="BSXN01000435">
    <property type="protein sequence ID" value="GME68540.1"/>
    <property type="molecule type" value="Genomic_DNA"/>
</dbReference>
<dbReference type="Pfam" id="PF04121">
    <property type="entry name" value="Nup84_Nup100"/>
    <property type="match status" value="1"/>
</dbReference>
<dbReference type="GO" id="GO:0006406">
    <property type="term" value="P:mRNA export from nucleus"/>
    <property type="evidence" value="ECO:0007669"/>
    <property type="project" value="TreeGrafter"/>
</dbReference>
<evidence type="ECO:0000256" key="4">
    <source>
        <dbReference type="ARBA" id="ARBA00023010"/>
    </source>
</evidence>
<evidence type="ECO:0000256" key="2">
    <source>
        <dbReference type="ARBA" id="ARBA00022816"/>
    </source>
</evidence>
<evidence type="ECO:0000313" key="8">
    <source>
        <dbReference type="EMBL" id="GME68540.1"/>
    </source>
</evidence>
<dbReference type="GO" id="GO:0006606">
    <property type="term" value="P:protein import into nucleus"/>
    <property type="evidence" value="ECO:0007669"/>
    <property type="project" value="TreeGrafter"/>
</dbReference>